<protein>
    <recommendedName>
        <fullName evidence="4">protein disulfide-isomerase</fullName>
        <ecNumber evidence="4">5.3.4.1</ecNumber>
    </recommendedName>
</protein>
<dbReference type="Pfam" id="PF13848">
    <property type="entry name" value="Thioredoxin_6"/>
    <property type="match status" value="1"/>
</dbReference>
<keyword evidence="9" id="KW-0732">Signal</keyword>
<dbReference type="PANTHER" id="PTHR18929">
    <property type="entry name" value="PROTEIN DISULFIDE ISOMERASE"/>
    <property type="match status" value="1"/>
</dbReference>
<feature type="domain" description="Thioredoxin" evidence="10">
    <location>
        <begin position="20"/>
        <end position="161"/>
    </location>
</feature>
<evidence type="ECO:0000256" key="5">
    <source>
        <dbReference type="ARBA" id="ARBA00022824"/>
    </source>
</evidence>
<dbReference type="PROSITE" id="PS51352">
    <property type="entry name" value="THIOREDOXIN_2"/>
    <property type="match status" value="2"/>
</dbReference>
<dbReference type="GO" id="GO:0034976">
    <property type="term" value="P:response to endoplasmic reticulum stress"/>
    <property type="evidence" value="ECO:0007669"/>
    <property type="project" value="TreeGrafter"/>
</dbReference>
<dbReference type="Gene3D" id="3.40.30.10">
    <property type="entry name" value="Glutaredoxin"/>
    <property type="match status" value="4"/>
</dbReference>
<evidence type="ECO:0000256" key="2">
    <source>
        <dbReference type="ARBA" id="ARBA00004319"/>
    </source>
</evidence>
<dbReference type="AlphaFoldDB" id="A0A1X7R6U2"/>
<evidence type="ECO:0000256" key="8">
    <source>
        <dbReference type="SAM" id="MobiDB-lite"/>
    </source>
</evidence>
<dbReference type="STRING" id="1789683.A0A1X7R6U2"/>
<dbReference type="GO" id="GO:0003756">
    <property type="term" value="F:protein disulfide isomerase activity"/>
    <property type="evidence" value="ECO:0007669"/>
    <property type="project" value="UniProtKB-EC"/>
</dbReference>
<evidence type="ECO:0000256" key="4">
    <source>
        <dbReference type="ARBA" id="ARBA00012723"/>
    </source>
</evidence>
<evidence type="ECO:0000256" key="7">
    <source>
        <dbReference type="ARBA" id="ARBA00023284"/>
    </source>
</evidence>
<evidence type="ECO:0000256" key="9">
    <source>
        <dbReference type="SAM" id="SignalP"/>
    </source>
</evidence>
<dbReference type="PANTHER" id="PTHR18929:SF132">
    <property type="entry name" value="PROTEIN DISULFIDE-ISOMERASE A3"/>
    <property type="match status" value="1"/>
</dbReference>
<keyword evidence="7" id="KW-0676">Redox-active center</keyword>
<dbReference type="CDD" id="cd02982">
    <property type="entry name" value="PDI_b'_family"/>
    <property type="match status" value="1"/>
</dbReference>
<dbReference type="InterPro" id="IPR036249">
    <property type="entry name" value="Thioredoxin-like_sf"/>
</dbReference>
<comment type="subcellular location">
    <subcellularLocation>
        <location evidence="2">Endoplasmic reticulum lumen</location>
    </subcellularLocation>
</comment>
<evidence type="ECO:0000313" key="11">
    <source>
        <dbReference type="EMBL" id="SMN21398.1"/>
    </source>
</evidence>
<dbReference type="Pfam" id="PF00085">
    <property type="entry name" value="Thioredoxin"/>
    <property type="match status" value="2"/>
</dbReference>
<dbReference type="EC" id="5.3.4.1" evidence="4"/>
<reference evidence="11 12" key="1">
    <citation type="submission" date="2017-04" db="EMBL/GenBank/DDBJ databases">
        <authorList>
            <person name="Afonso C.L."/>
            <person name="Miller P.J."/>
            <person name="Scott M.A."/>
            <person name="Spackman E."/>
            <person name="Goraichik I."/>
            <person name="Dimitrov K.M."/>
            <person name="Suarez D.L."/>
            <person name="Swayne D.E."/>
        </authorList>
    </citation>
    <scope>NUCLEOTIDE SEQUENCE [LARGE SCALE GENOMIC DNA]</scope>
</reference>
<dbReference type="InterPro" id="IPR013766">
    <property type="entry name" value="Thioredoxin_domain"/>
</dbReference>
<feature type="signal peptide" evidence="9">
    <location>
        <begin position="1"/>
        <end position="22"/>
    </location>
</feature>
<dbReference type="OrthoDB" id="427280at2759"/>
<feature type="domain" description="Thioredoxin" evidence="10">
    <location>
        <begin position="394"/>
        <end position="567"/>
    </location>
</feature>
<feature type="region of interest" description="Disordered" evidence="8">
    <location>
        <begin position="545"/>
        <end position="567"/>
    </location>
</feature>
<evidence type="ECO:0000256" key="3">
    <source>
        <dbReference type="ARBA" id="ARBA00006347"/>
    </source>
</evidence>
<proteinExistence type="inferred from homology"/>
<evidence type="ECO:0000259" key="10">
    <source>
        <dbReference type="PROSITE" id="PS51352"/>
    </source>
</evidence>
<dbReference type="Proteomes" id="UP000196158">
    <property type="component" value="Unassembled WGS sequence"/>
</dbReference>
<evidence type="ECO:0000256" key="1">
    <source>
        <dbReference type="ARBA" id="ARBA00001182"/>
    </source>
</evidence>
<feature type="chain" id="PRO_5012620680" description="protein disulfide-isomerase" evidence="9">
    <location>
        <begin position="23"/>
        <end position="567"/>
    </location>
</feature>
<accession>A0A1X7R6U2</accession>
<dbReference type="EMBL" id="FXLY01000008">
    <property type="protein sequence ID" value="SMN21398.1"/>
    <property type="molecule type" value="Genomic_DNA"/>
</dbReference>
<dbReference type="CDD" id="cd02961">
    <property type="entry name" value="PDI_a_family"/>
    <property type="match status" value="1"/>
</dbReference>
<evidence type="ECO:0000256" key="6">
    <source>
        <dbReference type="ARBA" id="ARBA00023235"/>
    </source>
</evidence>
<keyword evidence="5" id="KW-0256">Endoplasmic reticulum</keyword>
<evidence type="ECO:0000313" key="12">
    <source>
        <dbReference type="Proteomes" id="UP000196158"/>
    </source>
</evidence>
<comment type="catalytic activity">
    <reaction evidence="1">
        <text>Catalyzes the rearrangement of -S-S- bonds in proteins.</text>
        <dbReference type="EC" id="5.3.4.1"/>
    </reaction>
</comment>
<dbReference type="GO" id="GO:0005788">
    <property type="term" value="C:endoplasmic reticulum lumen"/>
    <property type="evidence" value="ECO:0007669"/>
    <property type="project" value="UniProtKB-SubCell"/>
</dbReference>
<dbReference type="SUPFAM" id="SSF52833">
    <property type="entry name" value="Thioredoxin-like"/>
    <property type="match status" value="3"/>
</dbReference>
<sequence>MKSTTRWTLSIVLFYLFSFALAQDQEQEQEVVVETQQQEVVYDSAIVPEGTAIHKLTLNNFASFIKSNDLILGEFTVPWCVHSKILLPELVKAADLLEQEKGIKVFQVDCSVDGPLCDQIGISYYPSLKAFKNHRLMKDNEYSGRRTSEDIYDFMVNQVASPVKRINTDEQLNDQYLNKDSMELPVVVYYGNIDEFDPIFDKTANDLFNSFTFVAYKDCNETMRGNVTLYLPPVAPEEMQQNNHTVRPETDIFSFENPTSLTEVDDLKNWLLYSRLPYFDNANIENYRLYMESKLPLAYFFYIAPQEYMDNKEYFGELGKKYRGKMNFLALNAMIFHSHVKFLNMKEQFPLFAIHDLKYNLKYGLPQMSEEEYKAQTELLKLDHSDITELVETFMDGTAVPVVKSEEIPTEQHGNVTKVVGLNHDDMVRDPKRDVVVRYFASWCAQSRKLEPIYNGIADMFAGDDETKDKITFLDVDASANDILSFPVTGFPTIVIYPAGSNDPPIVHTSAAARNNILLFIRDNSFYHLDGFELVKKYNLDNDEEEEAGEIAQEINPSSDETNHDEL</sequence>
<name>A0A1X7R6U2_9SACH</name>
<comment type="similarity">
    <text evidence="3">Belongs to the protein disulfide isomerase family.</text>
</comment>
<keyword evidence="12" id="KW-1185">Reference proteome</keyword>
<gene>
    <name evidence="11" type="ORF">KASA_0K00396G</name>
</gene>
<keyword evidence="6 11" id="KW-0413">Isomerase</keyword>
<organism evidence="11 12">
    <name type="scientific">Maudiozyma saulgeensis</name>
    <dbReference type="NCBI Taxonomy" id="1789683"/>
    <lineage>
        <taxon>Eukaryota</taxon>
        <taxon>Fungi</taxon>
        <taxon>Dikarya</taxon>
        <taxon>Ascomycota</taxon>
        <taxon>Saccharomycotina</taxon>
        <taxon>Saccharomycetes</taxon>
        <taxon>Saccharomycetales</taxon>
        <taxon>Saccharomycetaceae</taxon>
        <taxon>Maudiozyma</taxon>
    </lineage>
</organism>
<dbReference type="GO" id="GO:0006457">
    <property type="term" value="P:protein folding"/>
    <property type="evidence" value="ECO:0007669"/>
    <property type="project" value="TreeGrafter"/>
</dbReference>